<dbReference type="AlphaFoldDB" id="A0A927CCK1"/>
<evidence type="ECO:0000256" key="3">
    <source>
        <dbReference type="ARBA" id="ARBA00022553"/>
    </source>
</evidence>
<dbReference type="EMBL" id="JACXJA010000044">
    <property type="protein sequence ID" value="MBD2865573.1"/>
    <property type="molecule type" value="Genomic_DNA"/>
</dbReference>
<dbReference type="GO" id="GO:0000155">
    <property type="term" value="F:phosphorelay sensor kinase activity"/>
    <property type="evidence" value="ECO:0007669"/>
    <property type="project" value="InterPro"/>
</dbReference>
<dbReference type="InterPro" id="IPR036890">
    <property type="entry name" value="HATPase_C_sf"/>
</dbReference>
<feature type="domain" description="HAMP" evidence="8">
    <location>
        <begin position="335"/>
        <end position="388"/>
    </location>
</feature>
<organism evidence="9 10">
    <name type="scientific">Paenibacillus oceani</name>
    <dbReference type="NCBI Taxonomy" id="2772510"/>
    <lineage>
        <taxon>Bacteria</taxon>
        <taxon>Bacillati</taxon>
        <taxon>Bacillota</taxon>
        <taxon>Bacilli</taxon>
        <taxon>Bacillales</taxon>
        <taxon>Paenibacillaceae</taxon>
        <taxon>Paenibacillus</taxon>
    </lineage>
</organism>
<keyword evidence="7" id="KW-1133">Transmembrane helix</keyword>
<dbReference type="InterPro" id="IPR050640">
    <property type="entry name" value="Bact_2-comp_sensor_kinase"/>
</dbReference>
<dbReference type="Proteomes" id="UP000639396">
    <property type="component" value="Unassembled WGS sequence"/>
</dbReference>
<keyword evidence="7" id="KW-0812">Transmembrane</keyword>
<protein>
    <submittedName>
        <fullName evidence="9">Sensor histidine kinase</fullName>
    </submittedName>
</protein>
<dbReference type="SMART" id="SM00304">
    <property type="entry name" value="HAMP"/>
    <property type="match status" value="1"/>
</dbReference>
<dbReference type="PANTHER" id="PTHR34220:SF7">
    <property type="entry name" value="SENSOR HISTIDINE KINASE YPDA"/>
    <property type="match status" value="1"/>
</dbReference>
<comment type="subcellular location">
    <subcellularLocation>
        <location evidence="1">Cell membrane</location>
        <topology evidence="1">Multi-pass membrane protein</topology>
    </subcellularLocation>
</comment>
<dbReference type="PROSITE" id="PS50885">
    <property type="entry name" value="HAMP"/>
    <property type="match status" value="1"/>
</dbReference>
<reference evidence="9" key="1">
    <citation type="submission" date="2020-09" db="EMBL/GenBank/DDBJ databases">
        <title>A novel bacterium of genus Paenibacillus, isolated from South China Sea.</title>
        <authorList>
            <person name="Huang H."/>
            <person name="Mo K."/>
            <person name="Hu Y."/>
        </authorList>
    </citation>
    <scope>NUCLEOTIDE SEQUENCE</scope>
    <source>
        <strain evidence="9">IB182363</strain>
    </source>
</reference>
<gene>
    <name evidence="9" type="ORF">IDH45_26675</name>
</gene>
<evidence type="ECO:0000259" key="8">
    <source>
        <dbReference type="PROSITE" id="PS50885"/>
    </source>
</evidence>
<dbReference type="InterPro" id="IPR003594">
    <property type="entry name" value="HATPase_dom"/>
</dbReference>
<dbReference type="CDD" id="cd06225">
    <property type="entry name" value="HAMP"/>
    <property type="match status" value="1"/>
</dbReference>
<dbReference type="Pfam" id="PF06580">
    <property type="entry name" value="His_kinase"/>
    <property type="match status" value="1"/>
</dbReference>
<keyword evidence="5 9" id="KW-0418">Kinase</keyword>
<dbReference type="Pfam" id="PF00672">
    <property type="entry name" value="HAMP"/>
    <property type="match status" value="1"/>
</dbReference>
<evidence type="ECO:0000313" key="9">
    <source>
        <dbReference type="EMBL" id="MBD2865573.1"/>
    </source>
</evidence>
<evidence type="ECO:0000256" key="2">
    <source>
        <dbReference type="ARBA" id="ARBA00022475"/>
    </source>
</evidence>
<name>A0A927CCK1_9BACL</name>
<evidence type="ECO:0000256" key="6">
    <source>
        <dbReference type="ARBA" id="ARBA00023136"/>
    </source>
</evidence>
<comment type="caution">
    <text evidence="9">The sequence shown here is derived from an EMBL/GenBank/DDBJ whole genome shotgun (WGS) entry which is preliminary data.</text>
</comment>
<dbReference type="PANTHER" id="PTHR34220">
    <property type="entry name" value="SENSOR HISTIDINE KINASE YPDA"/>
    <property type="match status" value="1"/>
</dbReference>
<keyword evidence="4" id="KW-0808">Transferase</keyword>
<keyword evidence="6 7" id="KW-0472">Membrane</keyword>
<evidence type="ECO:0000256" key="1">
    <source>
        <dbReference type="ARBA" id="ARBA00004651"/>
    </source>
</evidence>
<feature type="transmembrane region" description="Helical" evidence="7">
    <location>
        <begin position="21"/>
        <end position="45"/>
    </location>
</feature>
<evidence type="ECO:0000256" key="7">
    <source>
        <dbReference type="SAM" id="Phobius"/>
    </source>
</evidence>
<feature type="transmembrane region" description="Helical" evidence="7">
    <location>
        <begin position="315"/>
        <end position="334"/>
    </location>
</feature>
<evidence type="ECO:0000256" key="4">
    <source>
        <dbReference type="ARBA" id="ARBA00022679"/>
    </source>
</evidence>
<proteinExistence type="predicted"/>
<sequence length="612" mass="69473">MTSFFKSDKQSKPVSFQSKLLWSYILILTVPVLSALLLYGVNLYYQTRSNYENVLRQLNSRTNVILSDFVSTVSRNTFFYLTDTKLQAIMNKNESQTGKEYLDDYLYVQHAMDQFVLMNGNISAITLLAPNGMIYNSTNARVPDIGQVSALFGDRETVGGKILVSAPYKSSTVKNEDQFVSALRTLTDLNADRKSNSFIKVDINFKSIINILGSASDRSSSRFYEPGTIVVAGDQVIYHSHEAGDNRDYRQMTGIAALLERDANSAGISMKADLGRGEQRYMFSMVVNEQTNWKIIQYIPAQVIDRSFLVNTGNYMLLSLACLLAAFLLSVWMTKRFIRPINKLNRAIKLVDSDNWDLVTLETKRNDEIGRLIGSYKDMIARLKESREKELLSGQLQKRAELNMMQAQINPHFLYNTLNTIHSIAELQGSEEIAAVSRSLSSMYRYNIKAGDRVEIGQELEQIRNYITIQQIRFFGKFEVRYSISEELYPYKILKFLLQPLVENSFYHGLEPKGGRGLLMLSMELKGQFVEIRIEDDGVGMDNDKLEELNGMFAEPGAPQTDNPSPHLGLQNIHGRIKHYYGPEYWIRASQRPEGGTCIEMAIPAVKGDGMR</sequence>
<evidence type="ECO:0000256" key="5">
    <source>
        <dbReference type="ARBA" id="ARBA00022777"/>
    </source>
</evidence>
<dbReference type="InterPro" id="IPR010559">
    <property type="entry name" value="Sig_transdc_His_kin_internal"/>
</dbReference>
<evidence type="ECO:0000313" key="10">
    <source>
        <dbReference type="Proteomes" id="UP000639396"/>
    </source>
</evidence>
<keyword evidence="3" id="KW-0597">Phosphoprotein</keyword>
<dbReference type="Gene3D" id="3.30.565.10">
    <property type="entry name" value="Histidine kinase-like ATPase, C-terminal domain"/>
    <property type="match status" value="1"/>
</dbReference>
<dbReference type="SUPFAM" id="SSF158472">
    <property type="entry name" value="HAMP domain-like"/>
    <property type="match status" value="1"/>
</dbReference>
<keyword evidence="10" id="KW-1185">Reference proteome</keyword>
<dbReference type="Gene3D" id="6.10.340.10">
    <property type="match status" value="1"/>
</dbReference>
<dbReference type="SUPFAM" id="SSF55874">
    <property type="entry name" value="ATPase domain of HSP90 chaperone/DNA topoisomerase II/histidine kinase"/>
    <property type="match status" value="1"/>
</dbReference>
<dbReference type="GO" id="GO:0005886">
    <property type="term" value="C:plasma membrane"/>
    <property type="evidence" value="ECO:0007669"/>
    <property type="project" value="UniProtKB-SubCell"/>
</dbReference>
<accession>A0A927CCK1</accession>
<dbReference type="InterPro" id="IPR003660">
    <property type="entry name" value="HAMP_dom"/>
</dbReference>
<dbReference type="Pfam" id="PF02518">
    <property type="entry name" value="HATPase_c"/>
    <property type="match status" value="1"/>
</dbReference>
<keyword evidence="2" id="KW-1003">Cell membrane</keyword>
<dbReference type="RefSeq" id="WP_190931195.1">
    <property type="nucleotide sequence ID" value="NZ_JACXJA010000044.1"/>
</dbReference>